<dbReference type="InterPro" id="IPR039491">
    <property type="entry name" value="REX1-B"/>
</dbReference>
<proteinExistence type="predicted"/>
<evidence type="ECO:0000313" key="2">
    <source>
        <dbReference type="Proteomes" id="UP000515146"/>
    </source>
</evidence>
<organism evidence="2 3">
    <name type="scientific">Dermatophagoides pteronyssinus</name>
    <name type="common">European house dust mite</name>
    <dbReference type="NCBI Taxonomy" id="6956"/>
    <lineage>
        <taxon>Eukaryota</taxon>
        <taxon>Metazoa</taxon>
        <taxon>Ecdysozoa</taxon>
        <taxon>Arthropoda</taxon>
        <taxon>Chelicerata</taxon>
        <taxon>Arachnida</taxon>
        <taxon>Acari</taxon>
        <taxon>Acariformes</taxon>
        <taxon>Sarcoptiformes</taxon>
        <taxon>Astigmata</taxon>
        <taxon>Psoroptidia</taxon>
        <taxon>Analgoidea</taxon>
        <taxon>Pyroglyphidae</taxon>
        <taxon>Dermatophagoidinae</taxon>
        <taxon>Dermatophagoides</taxon>
    </lineage>
</organism>
<evidence type="ECO:0000256" key="1">
    <source>
        <dbReference type="SAM" id="Coils"/>
    </source>
</evidence>
<name>A0A6P6YEK0_DERPT</name>
<dbReference type="RefSeq" id="XP_027203702.1">
    <property type="nucleotide sequence ID" value="XM_027347901.1"/>
</dbReference>
<sequence length="315" mass="37171">MKIFFFIIKIQFKYRSKHLKKTNTGLTSRHHISSLIFSNQPATTTTTTKIYLVNQHCMHGCCSKFWPTKHVFSLSLRSFVFVRLAPPSSSSSKSPSTTTSPLSFAQQKKKNLIQTTFFVCLFWNIIRYRLSSNYYIPEFTFRFPENSTRFHRNSQTNVSIMSCDAETFHMIQKVFQLQEEREHSLKIFEEAYKIYMTNTTNFNPTKFRQLVTDVTKDFKRISNDMIDLSGYFRREGHQNLSCLVKQLQEEEENRLQLSAKLQMAKQEANDYNQNDDSPQNLWNKVAHLKELYNNSIQSVNDCMEKLRIETDKISY</sequence>
<keyword evidence="1" id="KW-0175">Coiled coil</keyword>
<dbReference type="Proteomes" id="UP000515146">
    <property type="component" value="Unplaced"/>
</dbReference>
<gene>
    <name evidence="3" type="primary">LOC113797509</name>
</gene>
<dbReference type="OrthoDB" id="434723at2759"/>
<accession>A0A6P6YEK0</accession>
<dbReference type="Pfam" id="PF14966">
    <property type="entry name" value="DNA_repr_REX1B"/>
    <property type="match status" value="1"/>
</dbReference>
<evidence type="ECO:0000313" key="3">
    <source>
        <dbReference type="RefSeq" id="XP_027203702.1"/>
    </source>
</evidence>
<keyword evidence="2" id="KW-1185">Reference proteome</keyword>
<dbReference type="PANTHER" id="PTHR28309">
    <property type="entry name" value="REQUIRED FOR EXCISION 1-B DOMAIN-CONTAINING PROTEIN"/>
    <property type="match status" value="1"/>
</dbReference>
<protein>
    <submittedName>
        <fullName evidence="3">Uncharacterized protein LOC113797509</fullName>
    </submittedName>
</protein>
<reference evidence="3" key="1">
    <citation type="submission" date="2025-08" db="UniProtKB">
        <authorList>
            <consortium name="RefSeq"/>
        </authorList>
    </citation>
    <scope>IDENTIFICATION</scope>
    <source>
        <strain evidence="3">Airmid</strain>
    </source>
</reference>
<dbReference type="InParanoid" id="A0A6P6YEK0"/>
<feature type="coiled-coil region" evidence="1">
    <location>
        <begin position="240"/>
        <end position="274"/>
    </location>
</feature>
<dbReference type="KEGG" id="dpte:113797509"/>
<dbReference type="PANTHER" id="PTHR28309:SF1">
    <property type="entry name" value="REQUIRED FOR EXCISION 1-B DOMAIN-CONTAINING PROTEIN"/>
    <property type="match status" value="1"/>
</dbReference>
<dbReference type="AlphaFoldDB" id="A0A6P6YEK0"/>